<sequence length="391" mass="44069">MVRIKINSLFTRMRITHWIGIILLTFNAAFLTDNPYSIAIQAILAVVILIHDLDEKKWGVDSLSSTKDYLRNFEENRLNVSNTTNTRLNSEMSEFLGVIEDFRIKISSTINSVKSSYEQSKSTAIALNENSQCIDSNLFEHSKNYEKSVDILRAFETSSSNLFMTLQDTAKSTEHVKTELDSLEKSNKDSLRELENYESSVSDMRLSFKSLKEQAESIEGFVEIIKNISEQTNLLSLNAAIEAARAGEQGRGFAVVADEVRKLAFSTQDSLSDITSMVQMISQSIVSINNQLDQQQKQLETFIETSKTSNVIVKKTKSSIDQIVEVIKEGNGDEVSLDILSSQLNEIKASMLEIKDSKDNIDLISENIKENCQELMSSNKKVESYLNQFQS</sequence>
<dbReference type="SMART" id="SM00283">
    <property type="entry name" value="MA"/>
    <property type="match status" value="1"/>
</dbReference>
<evidence type="ECO:0000313" key="6">
    <source>
        <dbReference type="EMBL" id="MCV2884431.1"/>
    </source>
</evidence>
<dbReference type="PANTHER" id="PTHR32089">
    <property type="entry name" value="METHYL-ACCEPTING CHEMOTAXIS PROTEIN MCPB"/>
    <property type="match status" value="1"/>
</dbReference>
<keyword evidence="4" id="KW-0175">Coiled coil</keyword>
<evidence type="ECO:0000313" key="7">
    <source>
        <dbReference type="Proteomes" id="UP001652504"/>
    </source>
</evidence>
<protein>
    <submittedName>
        <fullName evidence="6">Methyl-accepting chemotaxis protein</fullName>
    </submittedName>
</protein>
<keyword evidence="2 3" id="KW-0807">Transducer</keyword>
<comment type="caution">
    <text evidence="6">The sequence shown here is derived from an EMBL/GenBank/DDBJ whole genome shotgun (WGS) entry which is preliminary data.</text>
</comment>
<reference evidence="6 7" key="1">
    <citation type="submission" date="2022-10" db="EMBL/GenBank/DDBJ databases">
        <title>Aestuariibacter sp. AA17 isolated from Montipora capitata coral fragment.</title>
        <authorList>
            <person name="Emsley S.A."/>
            <person name="Pfannmuller K.M."/>
            <person name="Loughran R.M."/>
            <person name="Shlafstein M."/>
            <person name="Papke E."/>
            <person name="Saw J.H."/>
            <person name="Ushijima B."/>
            <person name="Videau P."/>
        </authorList>
    </citation>
    <scope>NUCLEOTIDE SEQUENCE [LARGE SCALE GENOMIC DNA]</scope>
    <source>
        <strain evidence="6 7">AA17</strain>
    </source>
</reference>
<dbReference type="SUPFAM" id="SSF58104">
    <property type="entry name" value="Methyl-accepting chemotaxis protein (MCP) signaling domain"/>
    <property type="match status" value="1"/>
</dbReference>
<evidence type="ECO:0000259" key="5">
    <source>
        <dbReference type="PROSITE" id="PS50111"/>
    </source>
</evidence>
<proteinExistence type="predicted"/>
<evidence type="ECO:0000256" key="1">
    <source>
        <dbReference type="ARBA" id="ARBA00004370"/>
    </source>
</evidence>
<dbReference type="PROSITE" id="PS50111">
    <property type="entry name" value="CHEMOTAXIS_TRANSDUC_2"/>
    <property type="match status" value="1"/>
</dbReference>
<dbReference type="EMBL" id="JAOWKX010000003">
    <property type="protein sequence ID" value="MCV2884431.1"/>
    <property type="molecule type" value="Genomic_DNA"/>
</dbReference>
<evidence type="ECO:0000256" key="3">
    <source>
        <dbReference type="PROSITE-ProRule" id="PRU00284"/>
    </source>
</evidence>
<dbReference type="RefSeq" id="WP_263711689.1">
    <property type="nucleotide sequence ID" value="NZ_JAOWKX010000003.1"/>
</dbReference>
<accession>A0ABT3A7Y4</accession>
<feature type="coiled-coil region" evidence="4">
    <location>
        <begin position="180"/>
        <end position="214"/>
    </location>
</feature>
<comment type="subcellular location">
    <subcellularLocation>
        <location evidence="1">Membrane</location>
    </subcellularLocation>
</comment>
<feature type="domain" description="Methyl-accepting transducer" evidence="5">
    <location>
        <begin position="116"/>
        <end position="362"/>
    </location>
</feature>
<evidence type="ECO:0000256" key="4">
    <source>
        <dbReference type="SAM" id="Coils"/>
    </source>
</evidence>
<dbReference type="Gene3D" id="1.10.287.950">
    <property type="entry name" value="Methyl-accepting chemotaxis protein"/>
    <property type="match status" value="1"/>
</dbReference>
<dbReference type="Proteomes" id="UP001652504">
    <property type="component" value="Unassembled WGS sequence"/>
</dbReference>
<gene>
    <name evidence="6" type="ORF">OE749_06970</name>
</gene>
<dbReference type="InterPro" id="IPR004089">
    <property type="entry name" value="MCPsignal_dom"/>
</dbReference>
<dbReference type="Pfam" id="PF00015">
    <property type="entry name" value="MCPsignal"/>
    <property type="match status" value="1"/>
</dbReference>
<dbReference type="PANTHER" id="PTHR32089:SF112">
    <property type="entry name" value="LYSOZYME-LIKE PROTEIN-RELATED"/>
    <property type="match status" value="1"/>
</dbReference>
<keyword evidence="7" id="KW-1185">Reference proteome</keyword>
<name>A0ABT3A7Y4_9ALTE</name>
<organism evidence="6 7">
    <name type="scientific">Fluctibacter corallii</name>
    <dbReference type="NCBI Taxonomy" id="2984329"/>
    <lineage>
        <taxon>Bacteria</taxon>
        <taxon>Pseudomonadati</taxon>
        <taxon>Pseudomonadota</taxon>
        <taxon>Gammaproteobacteria</taxon>
        <taxon>Alteromonadales</taxon>
        <taxon>Alteromonadaceae</taxon>
        <taxon>Fluctibacter</taxon>
    </lineage>
</organism>
<evidence type="ECO:0000256" key="2">
    <source>
        <dbReference type="ARBA" id="ARBA00023224"/>
    </source>
</evidence>